<protein>
    <submittedName>
        <fullName evidence="2">Uncharacterized protein</fullName>
    </submittedName>
</protein>
<evidence type="ECO:0000313" key="3">
    <source>
        <dbReference type="Proteomes" id="UP000285860"/>
    </source>
</evidence>
<name>A0A420PCJ7_FUSOX</name>
<evidence type="ECO:0000313" key="2">
    <source>
        <dbReference type="EMBL" id="RKK90239.1"/>
    </source>
</evidence>
<organism evidence="2 3">
    <name type="scientific">Fusarium oxysporum</name>
    <name type="common">Fusarium vascular wilt</name>
    <dbReference type="NCBI Taxonomy" id="5507"/>
    <lineage>
        <taxon>Eukaryota</taxon>
        <taxon>Fungi</taxon>
        <taxon>Dikarya</taxon>
        <taxon>Ascomycota</taxon>
        <taxon>Pezizomycotina</taxon>
        <taxon>Sordariomycetes</taxon>
        <taxon>Hypocreomycetidae</taxon>
        <taxon>Hypocreales</taxon>
        <taxon>Nectriaceae</taxon>
        <taxon>Fusarium</taxon>
        <taxon>Fusarium oxysporum species complex</taxon>
    </lineage>
</organism>
<comment type="caution">
    <text evidence="2">The sequence shown here is derived from an EMBL/GenBank/DDBJ whole genome shotgun (WGS) entry which is preliminary data.</text>
</comment>
<dbReference type="EMBL" id="MRCY01000286">
    <property type="protein sequence ID" value="RKK90239.1"/>
    <property type="molecule type" value="Genomic_DNA"/>
</dbReference>
<proteinExistence type="predicted"/>
<feature type="region of interest" description="Disordered" evidence="1">
    <location>
        <begin position="46"/>
        <end position="80"/>
    </location>
</feature>
<accession>A0A420PCJ7</accession>
<dbReference type="AlphaFoldDB" id="A0A420PCJ7"/>
<gene>
    <name evidence="2" type="ORF">BFJ68_g16511</name>
</gene>
<evidence type="ECO:0000256" key="1">
    <source>
        <dbReference type="SAM" id="MobiDB-lite"/>
    </source>
</evidence>
<dbReference type="Proteomes" id="UP000285860">
    <property type="component" value="Unassembled WGS sequence"/>
</dbReference>
<reference evidence="2 3" key="1">
    <citation type="journal article" date="2018" name="Sci. Rep.">
        <title>Characterisation of pathogen-specific regions and novel effector candidates in Fusarium oxysporum f. sp. cepae.</title>
        <authorList>
            <person name="Armitage A.D."/>
            <person name="Taylor A."/>
            <person name="Sobczyk M.K."/>
            <person name="Baxter L."/>
            <person name="Greenfield B.P."/>
            <person name="Bates H.J."/>
            <person name="Wilson F."/>
            <person name="Jackson A.C."/>
            <person name="Ott S."/>
            <person name="Harrison R.J."/>
            <person name="Clarkson J.P."/>
        </authorList>
    </citation>
    <scope>NUCLEOTIDE SEQUENCE [LARGE SCALE GENOMIC DNA]</scope>
    <source>
        <strain evidence="2 3">Fo_A28</strain>
    </source>
</reference>
<sequence>MGWQANANSGWREEKREVWAQQVSVFDVSELGSVWIRGASAVRRTPLAGHGRSDDYNRVGYNQSTRTGRRASRFAGFSTP</sequence>